<gene>
    <name evidence="1" type="ORF">UFOPK2295_01220</name>
</gene>
<sequence length="104" mass="11147">MPTPSPTALTVTRVPEGSEVARCEEKFHATPSMVREVPVAPETQFQPPLVVIRGTCAIPVVFPTLLTLALPTLFIERSDPRTETDDAMGHVNVVDAAELADVGP</sequence>
<reference evidence="1" key="1">
    <citation type="submission" date="2020-05" db="EMBL/GenBank/DDBJ databases">
        <authorList>
            <person name="Chiriac C."/>
            <person name="Salcher M."/>
            <person name="Ghai R."/>
            <person name="Kavagutti S V."/>
        </authorList>
    </citation>
    <scope>NUCLEOTIDE SEQUENCE</scope>
</reference>
<accession>A0A6J6MU20</accession>
<dbReference type="AlphaFoldDB" id="A0A6J6MU20"/>
<evidence type="ECO:0000313" key="1">
    <source>
        <dbReference type="EMBL" id="CAB4677740.1"/>
    </source>
</evidence>
<dbReference type="EMBL" id="CAEZWV010000027">
    <property type="protein sequence ID" value="CAB4677740.1"/>
    <property type="molecule type" value="Genomic_DNA"/>
</dbReference>
<proteinExistence type="predicted"/>
<name>A0A6J6MU20_9ZZZZ</name>
<protein>
    <submittedName>
        <fullName evidence="1">Unannotated protein</fullName>
    </submittedName>
</protein>
<organism evidence="1">
    <name type="scientific">freshwater metagenome</name>
    <dbReference type="NCBI Taxonomy" id="449393"/>
    <lineage>
        <taxon>unclassified sequences</taxon>
        <taxon>metagenomes</taxon>
        <taxon>ecological metagenomes</taxon>
    </lineage>
</organism>